<organism evidence="1 2">
    <name type="scientific">Lactuca saligna</name>
    <name type="common">Willowleaf lettuce</name>
    <dbReference type="NCBI Taxonomy" id="75948"/>
    <lineage>
        <taxon>Eukaryota</taxon>
        <taxon>Viridiplantae</taxon>
        <taxon>Streptophyta</taxon>
        <taxon>Embryophyta</taxon>
        <taxon>Tracheophyta</taxon>
        <taxon>Spermatophyta</taxon>
        <taxon>Magnoliopsida</taxon>
        <taxon>eudicotyledons</taxon>
        <taxon>Gunneridae</taxon>
        <taxon>Pentapetalae</taxon>
        <taxon>asterids</taxon>
        <taxon>campanulids</taxon>
        <taxon>Asterales</taxon>
        <taxon>Asteraceae</taxon>
        <taxon>Cichorioideae</taxon>
        <taxon>Cichorieae</taxon>
        <taxon>Lactucinae</taxon>
        <taxon>Lactuca</taxon>
    </lineage>
</organism>
<proteinExistence type="predicted"/>
<sequence length="119" mass="13818">MIAAHFKDKQDSQTSIGAYSVAFKFVKDYIVQIGRLDVEFSPLFNFEDRLTPFVTELEEIDLLKEGPISELVLGYIYKWKNSQNRKFFRARQKHLVHTSVLQKIIAKVAKPIASEQIKE</sequence>
<evidence type="ECO:0000313" key="1">
    <source>
        <dbReference type="EMBL" id="CAI9290341.1"/>
    </source>
</evidence>
<dbReference type="Proteomes" id="UP001177003">
    <property type="component" value="Chromosome 6"/>
</dbReference>
<reference evidence="1" key="1">
    <citation type="submission" date="2023-04" db="EMBL/GenBank/DDBJ databases">
        <authorList>
            <person name="Vijverberg K."/>
            <person name="Xiong W."/>
            <person name="Schranz E."/>
        </authorList>
    </citation>
    <scope>NUCLEOTIDE SEQUENCE</scope>
</reference>
<dbReference type="AlphaFoldDB" id="A0AA35ZDJ5"/>
<keyword evidence="2" id="KW-1185">Reference proteome</keyword>
<accession>A0AA35ZDJ5</accession>
<gene>
    <name evidence="1" type="ORF">LSALG_LOCUS29538</name>
</gene>
<name>A0AA35ZDJ5_LACSI</name>
<protein>
    <submittedName>
        <fullName evidence="1">Uncharacterized protein</fullName>
    </submittedName>
</protein>
<evidence type="ECO:0000313" key="2">
    <source>
        <dbReference type="Proteomes" id="UP001177003"/>
    </source>
</evidence>
<dbReference type="EMBL" id="OX465082">
    <property type="protein sequence ID" value="CAI9290341.1"/>
    <property type="molecule type" value="Genomic_DNA"/>
</dbReference>